<reference evidence="3 4" key="1">
    <citation type="submission" date="2023-12" db="EMBL/GenBank/DDBJ databases">
        <title>Novel species of the genus Arcicella isolated from rivers.</title>
        <authorList>
            <person name="Lu H."/>
        </authorList>
    </citation>
    <scope>NUCLEOTIDE SEQUENCE [LARGE SCALE GENOMIC DNA]</scope>
    <source>
        <strain evidence="3 4">LMG 21963</strain>
    </source>
</reference>
<dbReference type="Pfam" id="PF02805">
    <property type="entry name" value="Ada_Zn_binding"/>
    <property type="match status" value="1"/>
</dbReference>
<dbReference type="RefSeq" id="WP_323249855.1">
    <property type="nucleotide sequence ID" value="NZ_JAYFUL010000018.1"/>
</dbReference>
<dbReference type="SUPFAM" id="SSF57884">
    <property type="entry name" value="Ada DNA repair protein, N-terminal domain (N-Ada 10)"/>
    <property type="match status" value="1"/>
</dbReference>
<dbReference type="InterPro" id="IPR035451">
    <property type="entry name" value="Ada-like_dom_sf"/>
</dbReference>
<proteinExistence type="predicted"/>
<name>A0ABU5QNH6_9BACT</name>
<organism evidence="3 4">
    <name type="scientific">Arcicella aquatica</name>
    <dbReference type="NCBI Taxonomy" id="217141"/>
    <lineage>
        <taxon>Bacteria</taxon>
        <taxon>Pseudomonadati</taxon>
        <taxon>Bacteroidota</taxon>
        <taxon>Cytophagia</taxon>
        <taxon>Cytophagales</taxon>
        <taxon>Flectobacillaceae</taxon>
        <taxon>Arcicella</taxon>
    </lineage>
</organism>
<evidence type="ECO:0000259" key="2">
    <source>
        <dbReference type="Pfam" id="PF02805"/>
    </source>
</evidence>
<keyword evidence="4" id="KW-1185">Reference proteome</keyword>
<gene>
    <name evidence="3" type="ORF">VB264_12570</name>
</gene>
<evidence type="ECO:0000256" key="1">
    <source>
        <dbReference type="ARBA" id="ARBA00023159"/>
    </source>
</evidence>
<accession>A0ABU5QNH6</accession>
<feature type="domain" description="Ada DNA repair metal-binding" evidence="2">
    <location>
        <begin position="30"/>
        <end position="73"/>
    </location>
</feature>
<dbReference type="Proteomes" id="UP001304671">
    <property type="component" value="Unassembled WGS sequence"/>
</dbReference>
<dbReference type="InterPro" id="IPR004026">
    <property type="entry name" value="Ada_DNA_repair_Zn-bd"/>
</dbReference>
<dbReference type="EMBL" id="JAYFUL010000018">
    <property type="protein sequence ID" value="MEA5258622.1"/>
    <property type="molecule type" value="Genomic_DNA"/>
</dbReference>
<sequence length="90" mass="10561">MIRHQEILDENGTNRLLLSFIKDKQITIGGNKSLKIYGKLNCKSGKRMKTQNRVFFKDIQEAVALGFRPCGHCMRVEYLEWRKVKYSLIL</sequence>
<dbReference type="Gene3D" id="3.40.10.10">
    <property type="entry name" value="DNA Methylphosphotriester Repair Domain"/>
    <property type="match status" value="1"/>
</dbReference>
<evidence type="ECO:0000313" key="3">
    <source>
        <dbReference type="EMBL" id="MEA5258622.1"/>
    </source>
</evidence>
<protein>
    <submittedName>
        <fullName evidence="3">Ada metal-binding domain-containing protein</fullName>
    </submittedName>
</protein>
<evidence type="ECO:0000313" key="4">
    <source>
        <dbReference type="Proteomes" id="UP001304671"/>
    </source>
</evidence>
<comment type="caution">
    <text evidence="3">The sequence shown here is derived from an EMBL/GenBank/DDBJ whole genome shotgun (WGS) entry which is preliminary data.</text>
</comment>
<keyword evidence="1" id="KW-0010">Activator</keyword>